<feature type="transmembrane region" description="Helical" evidence="1">
    <location>
        <begin position="120"/>
        <end position="142"/>
    </location>
</feature>
<dbReference type="EMBL" id="QKZR01000007">
    <property type="protein sequence ID" value="PZX37119.1"/>
    <property type="molecule type" value="Genomic_DNA"/>
</dbReference>
<dbReference type="RefSeq" id="WP_015363550.1">
    <property type="nucleotide sequence ID" value="NZ_QKZR01000007.1"/>
</dbReference>
<organism evidence="2 3">
    <name type="scientific">Nonlabens dokdonensis</name>
    <dbReference type="NCBI Taxonomy" id="328515"/>
    <lineage>
        <taxon>Bacteria</taxon>
        <taxon>Pseudomonadati</taxon>
        <taxon>Bacteroidota</taxon>
        <taxon>Flavobacteriia</taxon>
        <taxon>Flavobacteriales</taxon>
        <taxon>Flavobacteriaceae</taxon>
        <taxon>Nonlabens</taxon>
    </lineage>
</organism>
<evidence type="ECO:0000256" key="1">
    <source>
        <dbReference type="SAM" id="Phobius"/>
    </source>
</evidence>
<feature type="transmembrane region" description="Helical" evidence="1">
    <location>
        <begin position="15"/>
        <end position="36"/>
    </location>
</feature>
<evidence type="ECO:0000313" key="3">
    <source>
        <dbReference type="Proteomes" id="UP000248584"/>
    </source>
</evidence>
<reference evidence="2 3" key="1">
    <citation type="submission" date="2018-06" db="EMBL/GenBank/DDBJ databases">
        <title>Genomic Encyclopedia of Archaeal and Bacterial Type Strains, Phase II (KMG-II): from individual species to whole genera.</title>
        <authorList>
            <person name="Goeker M."/>
        </authorList>
    </citation>
    <scope>NUCLEOTIDE SEQUENCE [LARGE SCALE GENOMIC DNA]</scope>
    <source>
        <strain evidence="2 3">DSM 17205</strain>
    </source>
</reference>
<proteinExistence type="predicted"/>
<comment type="caution">
    <text evidence="2">The sequence shown here is derived from an EMBL/GenBank/DDBJ whole genome shotgun (WGS) entry which is preliminary data.</text>
</comment>
<gene>
    <name evidence="2" type="ORF">LX97_03141</name>
</gene>
<accession>A0ABX5PUF8</accession>
<dbReference type="Proteomes" id="UP000248584">
    <property type="component" value="Unassembled WGS sequence"/>
</dbReference>
<feature type="transmembrane region" description="Helical" evidence="1">
    <location>
        <begin position="148"/>
        <end position="168"/>
    </location>
</feature>
<keyword evidence="1" id="KW-0472">Membrane</keyword>
<evidence type="ECO:0000313" key="2">
    <source>
        <dbReference type="EMBL" id="PZX37119.1"/>
    </source>
</evidence>
<name>A0ABX5PUF8_9FLAO</name>
<keyword evidence="3" id="KW-1185">Reference proteome</keyword>
<protein>
    <submittedName>
        <fullName evidence="2">PepSY-associated transmembrane protein</fullName>
    </submittedName>
</protein>
<keyword evidence="1" id="KW-1133">Transmembrane helix</keyword>
<keyword evidence="1 2" id="KW-0812">Transmembrane</keyword>
<sequence>MSRKTSQKARELHRYLGFFLAGIMAVYAISGIVLIFRDTDLLKKEIITENVIETNLAGDQIGKNLKIKNFKIDREENGIVYFKNGSYEIATGKATIIKKKLPYVLDKMAHLHKAKSGEPLFFLNIFFGLALLFFVLSAFWMFMPGTQIFRKGVIYAAAGMALTLVLLFV</sequence>